<keyword evidence="2" id="KW-1185">Reference proteome</keyword>
<gene>
    <name evidence="1" type="ORF">CLOSTMETH_00808</name>
</gene>
<name>C0EAF3_9FIRM</name>
<reference evidence="1 2" key="2">
    <citation type="submission" date="2009-02" db="EMBL/GenBank/DDBJ databases">
        <title>Draft genome sequence of Clostridium methylpentosum (DSM 5476).</title>
        <authorList>
            <person name="Sudarsanam P."/>
            <person name="Ley R."/>
            <person name="Guruge J."/>
            <person name="Turnbaugh P.J."/>
            <person name="Mahowald M."/>
            <person name="Liep D."/>
            <person name="Gordon J."/>
        </authorList>
    </citation>
    <scope>NUCLEOTIDE SEQUENCE [LARGE SCALE GENOMIC DNA]</scope>
    <source>
        <strain evidence="1 2">DSM 5476</strain>
    </source>
</reference>
<protein>
    <submittedName>
        <fullName evidence="1">Uncharacterized protein</fullName>
    </submittedName>
</protein>
<dbReference type="Proteomes" id="UP000003340">
    <property type="component" value="Unassembled WGS sequence"/>
</dbReference>
<accession>C0EAF3</accession>
<evidence type="ECO:0000313" key="1">
    <source>
        <dbReference type="EMBL" id="EEG31498.1"/>
    </source>
</evidence>
<dbReference type="AlphaFoldDB" id="C0EAF3"/>
<dbReference type="HOGENOM" id="CLU_3268099_0_0_9"/>
<evidence type="ECO:0000313" key="2">
    <source>
        <dbReference type="Proteomes" id="UP000003340"/>
    </source>
</evidence>
<proteinExistence type="predicted"/>
<dbReference type="EMBL" id="ACEC01000032">
    <property type="protein sequence ID" value="EEG31498.1"/>
    <property type="molecule type" value="Genomic_DNA"/>
</dbReference>
<sequence length="41" mass="4675">MIFAFSLLYPQNSRCTRSSCSRIFISVCQRSSAGFCSYLFP</sequence>
<organism evidence="1 2">
    <name type="scientific">[Clostridium] methylpentosum DSM 5476</name>
    <dbReference type="NCBI Taxonomy" id="537013"/>
    <lineage>
        <taxon>Bacteria</taxon>
        <taxon>Bacillati</taxon>
        <taxon>Bacillota</taxon>
        <taxon>Clostridia</taxon>
        <taxon>Eubacteriales</taxon>
        <taxon>Oscillospiraceae</taxon>
        <taxon>Oscillospiraceae incertae sedis</taxon>
    </lineage>
</organism>
<reference evidence="1 2" key="1">
    <citation type="submission" date="2009-01" db="EMBL/GenBank/DDBJ databases">
        <authorList>
            <person name="Fulton L."/>
            <person name="Clifton S."/>
            <person name="Fulton B."/>
            <person name="Xu J."/>
            <person name="Minx P."/>
            <person name="Pepin K.H."/>
            <person name="Johnson M."/>
            <person name="Bhonagiri V."/>
            <person name="Nash W.E."/>
            <person name="Mardis E.R."/>
            <person name="Wilson R.K."/>
        </authorList>
    </citation>
    <scope>NUCLEOTIDE SEQUENCE [LARGE SCALE GENOMIC DNA]</scope>
    <source>
        <strain evidence="1 2">DSM 5476</strain>
    </source>
</reference>
<comment type="caution">
    <text evidence="1">The sequence shown here is derived from an EMBL/GenBank/DDBJ whole genome shotgun (WGS) entry which is preliminary data.</text>
</comment>